<feature type="chain" id="PRO_5045707419" evidence="6">
    <location>
        <begin position="36"/>
        <end position="359"/>
    </location>
</feature>
<dbReference type="PROSITE" id="PS51257">
    <property type="entry name" value="PROKAR_LIPOPROTEIN"/>
    <property type="match status" value="1"/>
</dbReference>
<evidence type="ECO:0000256" key="4">
    <source>
        <dbReference type="ARBA" id="ARBA00022729"/>
    </source>
</evidence>
<proteinExistence type="inferred from homology"/>
<accession>A0ABP5KDS1</accession>
<name>A0ABP5KDS1_9ACTN</name>
<comment type="caution">
    <text evidence="7">The sequence shown here is derived from an EMBL/GenBank/DDBJ whole genome shotgun (WGS) entry which is preliminary data.</text>
</comment>
<dbReference type="SUPFAM" id="SSF53850">
    <property type="entry name" value="Periplasmic binding protein-like II"/>
    <property type="match status" value="1"/>
</dbReference>
<reference evidence="8" key="1">
    <citation type="journal article" date="2019" name="Int. J. Syst. Evol. Microbiol.">
        <title>The Global Catalogue of Microorganisms (GCM) 10K type strain sequencing project: providing services to taxonomists for standard genome sequencing and annotation.</title>
        <authorList>
            <consortium name="The Broad Institute Genomics Platform"/>
            <consortium name="The Broad Institute Genome Sequencing Center for Infectious Disease"/>
            <person name="Wu L."/>
            <person name="Ma J."/>
        </authorList>
    </citation>
    <scope>NUCLEOTIDE SEQUENCE [LARGE SCALE GENOMIC DNA]</scope>
    <source>
        <strain evidence="8">JCM 16021</strain>
    </source>
</reference>
<dbReference type="EMBL" id="BAAAQQ010000013">
    <property type="protein sequence ID" value="GAA2131090.1"/>
    <property type="molecule type" value="Genomic_DNA"/>
</dbReference>
<comment type="subcellular location">
    <subcellularLocation>
        <location evidence="1">Periplasm</location>
    </subcellularLocation>
</comment>
<keyword evidence="5" id="KW-0574">Periplasm</keyword>
<dbReference type="Gene3D" id="3.40.190.10">
    <property type="entry name" value="Periplasmic binding protein-like II"/>
    <property type="match status" value="2"/>
</dbReference>
<keyword evidence="8" id="KW-1185">Reference proteome</keyword>
<feature type="signal peptide" evidence="6">
    <location>
        <begin position="1"/>
        <end position="35"/>
    </location>
</feature>
<dbReference type="Proteomes" id="UP001500575">
    <property type="component" value="Unassembled WGS sequence"/>
</dbReference>
<sequence>MRLNATRRLGARGRTTALVAAAMSGLLALSACSTADGDTGEDGGETVSLNAFSVMEAANEPVFADFEGTDAGEGVTFETSYGASGDQSRAVVAGADADVVHYSLETDVTRLVGEGLVAEDWKDNETKGIATSSVVVFVVRPGNPKGIETWDDLIEPGVEIITPNPGSSGSARWNILAGWAHVTGNNGSEDEAKEFITSLLDNTIALPGSGREATTAFTDGSGDVLLSYENEAILAKQSGADVDYVLPPDTLLIENPAAVTVDASDAGKAFLEFMTGPEAQADYAQSGFRPVVDGVDIGEVEGANDPADPFPAPEKLWTIDGDFNGWGEAADLYFGDGEEGNPLGIITEIQQDTGKVGEE</sequence>
<dbReference type="NCBIfam" id="TIGR00971">
    <property type="entry name" value="3a0106s03"/>
    <property type="match status" value="1"/>
</dbReference>
<keyword evidence="3" id="KW-0813">Transport</keyword>
<evidence type="ECO:0000313" key="8">
    <source>
        <dbReference type="Proteomes" id="UP001500575"/>
    </source>
</evidence>
<organism evidence="7 8">
    <name type="scientific">Nocardioides bigeumensis</name>
    <dbReference type="NCBI Taxonomy" id="433657"/>
    <lineage>
        <taxon>Bacteria</taxon>
        <taxon>Bacillati</taxon>
        <taxon>Actinomycetota</taxon>
        <taxon>Actinomycetes</taxon>
        <taxon>Propionibacteriales</taxon>
        <taxon>Nocardioidaceae</taxon>
        <taxon>Nocardioides</taxon>
    </lineage>
</organism>
<dbReference type="RefSeq" id="WP_344305037.1">
    <property type="nucleotide sequence ID" value="NZ_BAAAQQ010000013.1"/>
</dbReference>
<dbReference type="InterPro" id="IPR005669">
    <property type="entry name" value="Thiosulph/SO4-bd"/>
</dbReference>
<evidence type="ECO:0000256" key="6">
    <source>
        <dbReference type="SAM" id="SignalP"/>
    </source>
</evidence>
<evidence type="ECO:0000313" key="7">
    <source>
        <dbReference type="EMBL" id="GAA2131090.1"/>
    </source>
</evidence>
<evidence type="ECO:0000256" key="5">
    <source>
        <dbReference type="ARBA" id="ARBA00022764"/>
    </source>
</evidence>
<dbReference type="PANTHER" id="PTHR30368">
    <property type="entry name" value="SULFATE-BINDING PROTEIN"/>
    <property type="match status" value="1"/>
</dbReference>
<evidence type="ECO:0000256" key="2">
    <source>
        <dbReference type="ARBA" id="ARBA00006099"/>
    </source>
</evidence>
<protein>
    <submittedName>
        <fullName evidence="7">Sulfate ABC transporter substrate-binding protein</fullName>
    </submittedName>
</protein>
<gene>
    <name evidence="7" type="ORF">GCM10009843_34270</name>
</gene>
<dbReference type="PANTHER" id="PTHR30368:SF2">
    <property type="entry name" value="SULFATE-BINDING PROTEIN"/>
    <property type="match status" value="1"/>
</dbReference>
<keyword evidence="4 6" id="KW-0732">Signal</keyword>
<comment type="similarity">
    <text evidence="2">Belongs to the prokaryotic sulfate-binding protein family.</text>
</comment>
<dbReference type="Pfam" id="PF13531">
    <property type="entry name" value="SBP_bac_11"/>
    <property type="match status" value="1"/>
</dbReference>
<evidence type="ECO:0000256" key="1">
    <source>
        <dbReference type="ARBA" id="ARBA00004418"/>
    </source>
</evidence>
<evidence type="ECO:0000256" key="3">
    <source>
        <dbReference type="ARBA" id="ARBA00022448"/>
    </source>
</evidence>